<evidence type="ECO:0000313" key="3">
    <source>
        <dbReference type="Proteomes" id="UP000612899"/>
    </source>
</evidence>
<dbReference type="AlphaFoldDB" id="A0A8J3QAH0"/>
<feature type="region of interest" description="Disordered" evidence="1">
    <location>
        <begin position="1"/>
        <end position="23"/>
    </location>
</feature>
<dbReference type="Proteomes" id="UP000612899">
    <property type="component" value="Unassembled WGS sequence"/>
</dbReference>
<proteinExistence type="predicted"/>
<comment type="caution">
    <text evidence="2">The sequence shown here is derived from an EMBL/GenBank/DDBJ whole genome shotgun (WGS) entry which is preliminary data.</text>
</comment>
<dbReference type="EMBL" id="BONY01000031">
    <property type="protein sequence ID" value="GIH06916.1"/>
    <property type="molecule type" value="Genomic_DNA"/>
</dbReference>
<keyword evidence="3" id="KW-1185">Reference proteome</keyword>
<evidence type="ECO:0000256" key="1">
    <source>
        <dbReference type="SAM" id="MobiDB-lite"/>
    </source>
</evidence>
<dbReference type="RefSeq" id="WP_203910723.1">
    <property type="nucleotide sequence ID" value="NZ_BONY01000031.1"/>
</dbReference>
<organism evidence="2 3">
    <name type="scientific">Rhizocola hellebori</name>
    <dbReference type="NCBI Taxonomy" id="1392758"/>
    <lineage>
        <taxon>Bacteria</taxon>
        <taxon>Bacillati</taxon>
        <taxon>Actinomycetota</taxon>
        <taxon>Actinomycetes</taxon>
        <taxon>Micromonosporales</taxon>
        <taxon>Micromonosporaceae</taxon>
        <taxon>Rhizocola</taxon>
    </lineage>
</organism>
<sequence length="251" mass="26280">MHDLDRAMFESAAAGQEMGQPEHREQQEFLEVLGGLLREPGRQAETYESYELGQEMAGSHELVERTTHEAALAGELLEAHEAGELEQFLGNLISRAGSAVRNFARSDTGKALGGILKNAAKQALPVIGKGIGGAIGPQYAGLGERIGKGAGTIFGLELESLSNEDREFEVAKAFVRFANEAARRAAQAQAQSKNCGPPQAVAKAAATLAAKRFAPGLLGKAVLAAPAAGSTPGGAHGQWVRRGNQIVIFGV</sequence>
<name>A0A8J3QAH0_9ACTN</name>
<protein>
    <submittedName>
        <fullName evidence="2">Uncharacterized protein</fullName>
    </submittedName>
</protein>
<reference evidence="2" key="1">
    <citation type="submission" date="2021-01" db="EMBL/GenBank/DDBJ databases">
        <title>Whole genome shotgun sequence of Rhizocola hellebori NBRC 109834.</title>
        <authorList>
            <person name="Komaki H."/>
            <person name="Tamura T."/>
        </authorList>
    </citation>
    <scope>NUCLEOTIDE SEQUENCE</scope>
    <source>
        <strain evidence="2">NBRC 109834</strain>
    </source>
</reference>
<evidence type="ECO:0000313" key="2">
    <source>
        <dbReference type="EMBL" id="GIH06916.1"/>
    </source>
</evidence>
<accession>A0A8J3QAH0</accession>
<gene>
    <name evidence="2" type="ORF">Rhe02_49830</name>
</gene>